<dbReference type="AlphaFoldDB" id="A0A5P9QBK0"/>
<dbReference type="KEGG" id="lxl:KDY119_02324"/>
<organism evidence="2 3">
    <name type="scientific">Luteimicrobium xylanilyticum</name>
    <dbReference type="NCBI Taxonomy" id="1133546"/>
    <lineage>
        <taxon>Bacteria</taxon>
        <taxon>Bacillati</taxon>
        <taxon>Actinomycetota</taxon>
        <taxon>Actinomycetes</taxon>
        <taxon>Micrococcales</taxon>
        <taxon>Luteimicrobium</taxon>
    </lineage>
</organism>
<keyword evidence="3" id="KW-1185">Reference proteome</keyword>
<evidence type="ECO:0000313" key="2">
    <source>
        <dbReference type="EMBL" id="QFU98804.1"/>
    </source>
</evidence>
<feature type="domain" description="Bacterial bifunctional deaminase-reductase C-terminal" evidence="1">
    <location>
        <begin position="4"/>
        <end position="176"/>
    </location>
</feature>
<dbReference type="RefSeq" id="WP_036950540.1">
    <property type="nucleotide sequence ID" value="NZ_BAABIH010000036.1"/>
</dbReference>
<protein>
    <recommendedName>
        <fullName evidence="1">Bacterial bifunctional deaminase-reductase C-terminal domain-containing protein</fullName>
    </recommendedName>
</protein>
<dbReference type="Pfam" id="PF01872">
    <property type="entry name" value="RibD_C"/>
    <property type="match status" value="1"/>
</dbReference>
<dbReference type="GO" id="GO:0009231">
    <property type="term" value="P:riboflavin biosynthetic process"/>
    <property type="evidence" value="ECO:0007669"/>
    <property type="project" value="InterPro"/>
</dbReference>
<name>A0A5P9QBK0_9MICO</name>
<dbReference type="GO" id="GO:0008703">
    <property type="term" value="F:5-amino-6-(5-phosphoribosylamino)uracil reductase activity"/>
    <property type="evidence" value="ECO:0007669"/>
    <property type="project" value="InterPro"/>
</dbReference>
<evidence type="ECO:0000313" key="3">
    <source>
        <dbReference type="Proteomes" id="UP000326702"/>
    </source>
</evidence>
<dbReference type="Proteomes" id="UP000326702">
    <property type="component" value="Chromosome"/>
</dbReference>
<dbReference type="PANTHER" id="PTHR38011">
    <property type="entry name" value="DIHYDROFOLATE REDUCTASE FAMILY PROTEIN (AFU_ORTHOLOGUE AFUA_8G06820)"/>
    <property type="match status" value="1"/>
</dbReference>
<accession>A0A5P9QBK0</accession>
<reference evidence="2 3" key="1">
    <citation type="submission" date="2019-10" db="EMBL/GenBank/DDBJ databases">
        <title>Genome sequence of Luteimicrobium xylanilyticum HY-24.</title>
        <authorList>
            <person name="Kim D.Y."/>
            <person name="Park H.-Y."/>
        </authorList>
    </citation>
    <scope>NUCLEOTIDE SEQUENCE [LARGE SCALE GENOMIC DNA]</scope>
    <source>
        <strain evidence="2 3">HY-24</strain>
    </source>
</reference>
<dbReference type="EMBL" id="CP045529">
    <property type="protein sequence ID" value="QFU98804.1"/>
    <property type="molecule type" value="Genomic_DNA"/>
</dbReference>
<dbReference type="PANTHER" id="PTHR38011:SF11">
    <property type="entry name" value="2,5-DIAMINO-6-RIBOSYLAMINO-4(3H)-PYRIMIDINONE 5'-PHOSPHATE REDUCTASE"/>
    <property type="match status" value="1"/>
</dbReference>
<dbReference type="OrthoDB" id="7342392at2"/>
<proteinExistence type="predicted"/>
<dbReference type="InterPro" id="IPR024072">
    <property type="entry name" value="DHFR-like_dom_sf"/>
</dbReference>
<dbReference type="SUPFAM" id="SSF53597">
    <property type="entry name" value="Dihydrofolate reductase-like"/>
    <property type="match status" value="1"/>
</dbReference>
<dbReference type="InterPro" id="IPR002734">
    <property type="entry name" value="RibDG_C"/>
</dbReference>
<dbReference type="InterPro" id="IPR050765">
    <property type="entry name" value="Riboflavin_Biosynth_HTPR"/>
</dbReference>
<gene>
    <name evidence="2" type="ORF">KDY119_02324</name>
</gene>
<evidence type="ECO:0000259" key="1">
    <source>
        <dbReference type="Pfam" id="PF01872"/>
    </source>
</evidence>
<sequence>MRSLVITQNLTLDGAVEMLDDWFEPSAQADQSDLPAELRRQDERSDAMLVGRRTFEDFRGYWRHRDDDPTGIGAYLDQVAKYVVSSTLTEPGWEHTTVLDGDPVEQVQDLLLKPGQDVVVTGSITLCHALVAADLVDEYRLFVYPVVQGCGRRLFPEGTRIPALRPLEARMFAGGVTLLRYARA</sequence>
<dbReference type="Gene3D" id="3.40.430.10">
    <property type="entry name" value="Dihydrofolate Reductase, subunit A"/>
    <property type="match status" value="1"/>
</dbReference>